<dbReference type="EMBL" id="KN837333">
    <property type="protein sequence ID" value="KIJ27512.1"/>
    <property type="molecule type" value="Genomic_DNA"/>
</dbReference>
<accession>A0A0C9UES5</accession>
<reference evidence="1 2" key="1">
    <citation type="submission" date="2014-06" db="EMBL/GenBank/DDBJ databases">
        <title>Evolutionary Origins and Diversification of the Mycorrhizal Mutualists.</title>
        <authorList>
            <consortium name="DOE Joint Genome Institute"/>
            <consortium name="Mycorrhizal Genomics Consortium"/>
            <person name="Kohler A."/>
            <person name="Kuo A."/>
            <person name="Nagy L.G."/>
            <person name="Floudas D."/>
            <person name="Copeland A."/>
            <person name="Barry K.W."/>
            <person name="Cichocki N."/>
            <person name="Veneault-Fourrey C."/>
            <person name="LaButti K."/>
            <person name="Lindquist E.A."/>
            <person name="Lipzen A."/>
            <person name="Lundell T."/>
            <person name="Morin E."/>
            <person name="Murat C."/>
            <person name="Riley R."/>
            <person name="Ohm R."/>
            <person name="Sun H."/>
            <person name="Tunlid A."/>
            <person name="Henrissat B."/>
            <person name="Grigoriev I.V."/>
            <person name="Hibbett D.S."/>
            <person name="Martin F."/>
        </authorList>
    </citation>
    <scope>NUCLEOTIDE SEQUENCE [LARGE SCALE GENOMIC DNA]</scope>
    <source>
        <strain evidence="1 2">SS14</strain>
    </source>
</reference>
<protein>
    <submittedName>
        <fullName evidence="1">Uncharacterized protein</fullName>
    </submittedName>
</protein>
<gene>
    <name evidence="1" type="ORF">M422DRAFT_784880</name>
</gene>
<dbReference type="HOGENOM" id="CLU_1489905_0_0_1"/>
<evidence type="ECO:0000313" key="2">
    <source>
        <dbReference type="Proteomes" id="UP000054279"/>
    </source>
</evidence>
<organism evidence="1 2">
    <name type="scientific">Sphaerobolus stellatus (strain SS14)</name>
    <dbReference type="NCBI Taxonomy" id="990650"/>
    <lineage>
        <taxon>Eukaryota</taxon>
        <taxon>Fungi</taxon>
        <taxon>Dikarya</taxon>
        <taxon>Basidiomycota</taxon>
        <taxon>Agaricomycotina</taxon>
        <taxon>Agaricomycetes</taxon>
        <taxon>Phallomycetidae</taxon>
        <taxon>Geastrales</taxon>
        <taxon>Sphaerobolaceae</taxon>
        <taxon>Sphaerobolus</taxon>
    </lineage>
</organism>
<evidence type="ECO:0000313" key="1">
    <source>
        <dbReference type="EMBL" id="KIJ27512.1"/>
    </source>
</evidence>
<dbReference type="Proteomes" id="UP000054279">
    <property type="component" value="Unassembled WGS sequence"/>
</dbReference>
<keyword evidence="2" id="KW-1185">Reference proteome</keyword>
<sequence length="181" mass="20499">MPHLLELQACLGHVDAEESKAAIDSIAKIFTQSPCSLDKLTICGKPQATDAAKLLEITPNISILHLSIEDRNYRDPILARLVCQRVDRQCLLSNLRILNFDTIYPSDLWAIIDVVRSRLPKSTKNEISVISGSHCKRLTTISLWYKCSGWDEDLHLIGILKGWQDLGLLRLNSNWLNKPQR</sequence>
<dbReference type="AlphaFoldDB" id="A0A0C9UES5"/>
<proteinExistence type="predicted"/>
<name>A0A0C9UES5_SPHS4</name>